<dbReference type="GO" id="GO:0016020">
    <property type="term" value="C:membrane"/>
    <property type="evidence" value="ECO:0007669"/>
    <property type="project" value="UniProtKB-SubCell"/>
</dbReference>
<dbReference type="InterPro" id="IPR051359">
    <property type="entry name" value="CaCA_antiporter"/>
</dbReference>
<dbReference type="Gene3D" id="1.20.1420.30">
    <property type="entry name" value="NCX, central ion-binding region"/>
    <property type="match status" value="1"/>
</dbReference>
<accession>A0AAV9AM11</accession>
<proteinExistence type="inferred from homology"/>
<dbReference type="Pfam" id="PF01699">
    <property type="entry name" value="Na_Ca_ex"/>
    <property type="match status" value="1"/>
</dbReference>
<evidence type="ECO:0000256" key="1">
    <source>
        <dbReference type="ARBA" id="ARBA00004141"/>
    </source>
</evidence>
<dbReference type="EMBL" id="JAUJYN010000008">
    <property type="protein sequence ID" value="KAK1265186.1"/>
    <property type="molecule type" value="Genomic_DNA"/>
</dbReference>
<evidence type="ECO:0000256" key="4">
    <source>
        <dbReference type="ARBA" id="ARBA00022692"/>
    </source>
</evidence>
<keyword evidence="8" id="KW-0739">Sodium transport</keyword>
<reference evidence="11" key="1">
    <citation type="journal article" date="2023" name="Nat. Commun.">
        <title>Diploid and tetraploid genomes of Acorus and the evolution of monocots.</title>
        <authorList>
            <person name="Ma L."/>
            <person name="Liu K.W."/>
            <person name="Li Z."/>
            <person name="Hsiao Y.Y."/>
            <person name="Qi Y."/>
            <person name="Fu T."/>
            <person name="Tang G.D."/>
            <person name="Zhang D."/>
            <person name="Sun W.H."/>
            <person name="Liu D.K."/>
            <person name="Li Y."/>
            <person name="Chen G.Z."/>
            <person name="Liu X.D."/>
            <person name="Liao X.Y."/>
            <person name="Jiang Y.T."/>
            <person name="Yu X."/>
            <person name="Hao Y."/>
            <person name="Huang J."/>
            <person name="Zhao X.W."/>
            <person name="Ke S."/>
            <person name="Chen Y.Y."/>
            <person name="Wu W.L."/>
            <person name="Hsu J.L."/>
            <person name="Lin Y.F."/>
            <person name="Huang M.D."/>
            <person name="Li C.Y."/>
            <person name="Huang L."/>
            <person name="Wang Z.W."/>
            <person name="Zhao X."/>
            <person name="Zhong W.Y."/>
            <person name="Peng D.H."/>
            <person name="Ahmad S."/>
            <person name="Lan S."/>
            <person name="Zhang J.S."/>
            <person name="Tsai W.C."/>
            <person name="Van de Peer Y."/>
            <person name="Liu Z.J."/>
        </authorList>
    </citation>
    <scope>NUCLEOTIDE SEQUENCE</scope>
    <source>
        <strain evidence="11">SCP</strain>
    </source>
</reference>
<evidence type="ECO:0000259" key="10">
    <source>
        <dbReference type="Pfam" id="PF01699"/>
    </source>
</evidence>
<feature type="domain" description="Sodium/calcium exchanger membrane region" evidence="10">
    <location>
        <begin position="5"/>
        <end position="81"/>
    </location>
</feature>
<evidence type="ECO:0000256" key="7">
    <source>
        <dbReference type="ARBA" id="ARBA00023136"/>
    </source>
</evidence>
<dbReference type="PANTHER" id="PTHR12266">
    <property type="entry name" value="NA+/CA2+ K+ INDEPENDENT EXCHANGER"/>
    <property type="match status" value="1"/>
</dbReference>
<evidence type="ECO:0000256" key="3">
    <source>
        <dbReference type="ARBA" id="ARBA00022449"/>
    </source>
</evidence>
<keyword evidence="8" id="KW-0406">Ion transport</keyword>
<dbReference type="PANTHER" id="PTHR12266:SF33">
    <property type="entry name" value="CATION_CALCIUM EXCHANGER 5"/>
    <property type="match status" value="1"/>
</dbReference>
<keyword evidence="3" id="KW-0050">Antiport</keyword>
<keyword evidence="12" id="KW-1185">Reference proteome</keyword>
<comment type="similarity">
    <text evidence="9">Belongs to the Ca(2+):cation antiporter (CaCA) (TC 2.A.19) family. Cation/calcium exchanger (CCX) subfamily.</text>
</comment>
<keyword evidence="4" id="KW-0812">Transmembrane</keyword>
<evidence type="ECO:0000313" key="12">
    <source>
        <dbReference type="Proteomes" id="UP001179952"/>
    </source>
</evidence>
<keyword evidence="7" id="KW-0472">Membrane</keyword>
<evidence type="ECO:0000313" key="11">
    <source>
        <dbReference type="EMBL" id="KAK1265186.1"/>
    </source>
</evidence>
<evidence type="ECO:0000256" key="2">
    <source>
        <dbReference type="ARBA" id="ARBA00022448"/>
    </source>
</evidence>
<organism evidence="11 12">
    <name type="scientific">Acorus gramineus</name>
    <name type="common">Dwarf sweet flag</name>
    <dbReference type="NCBI Taxonomy" id="55184"/>
    <lineage>
        <taxon>Eukaryota</taxon>
        <taxon>Viridiplantae</taxon>
        <taxon>Streptophyta</taxon>
        <taxon>Embryophyta</taxon>
        <taxon>Tracheophyta</taxon>
        <taxon>Spermatophyta</taxon>
        <taxon>Magnoliopsida</taxon>
        <taxon>Liliopsida</taxon>
        <taxon>Acoraceae</taxon>
        <taxon>Acorus</taxon>
    </lineage>
</organism>
<evidence type="ECO:0000256" key="9">
    <source>
        <dbReference type="ARBA" id="ARBA00038187"/>
    </source>
</evidence>
<name>A0AAV9AM11_ACOGR</name>
<sequence>MDVVISMFWISTIAVELLDCLARFIKAAPAILGLTVLAWGSSVGDLIAEVAIAKAGQPSMAIEEAEISKIIYHVGVRAMAAFRFAGVENLVEALA</sequence>
<dbReference type="GO" id="GO:0006814">
    <property type="term" value="P:sodium ion transport"/>
    <property type="evidence" value="ECO:0007669"/>
    <property type="project" value="UniProtKB-KW"/>
</dbReference>
<dbReference type="Proteomes" id="UP001179952">
    <property type="component" value="Unassembled WGS sequence"/>
</dbReference>
<dbReference type="AlphaFoldDB" id="A0AAV9AM11"/>
<evidence type="ECO:0000256" key="5">
    <source>
        <dbReference type="ARBA" id="ARBA00022989"/>
    </source>
</evidence>
<dbReference type="InterPro" id="IPR004837">
    <property type="entry name" value="NaCa_Exmemb"/>
</dbReference>
<dbReference type="InterPro" id="IPR044880">
    <property type="entry name" value="NCX_ion-bd_dom_sf"/>
</dbReference>
<dbReference type="GO" id="GO:0008324">
    <property type="term" value="F:monoatomic cation transmembrane transporter activity"/>
    <property type="evidence" value="ECO:0007669"/>
    <property type="project" value="TreeGrafter"/>
</dbReference>
<reference evidence="11" key="2">
    <citation type="submission" date="2023-06" db="EMBL/GenBank/DDBJ databases">
        <authorList>
            <person name="Ma L."/>
            <person name="Liu K.-W."/>
            <person name="Li Z."/>
            <person name="Hsiao Y.-Y."/>
            <person name="Qi Y."/>
            <person name="Fu T."/>
            <person name="Tang G."/>
            <person name="Zhang D."/>
            <person name="Sun W.-H."/>
            <person name="Liu D.-K."/>
            <person name="Li Y."/>
            <person name="Chen G.-Z."/>
            <person name="Liu X.-D."/>
            <person name="Liao X.-Y."/>
            <person name="Jiang Y.-T."/>
            <person name="Yu X."/>
            <person name="Hao Y."/>
            <person name="Huang J."/>
            <person name="Zhao X.-W."/>
            <person name="Ke S."/>
            <person name="Chen Y.-Y."/>
            <person name="Wu W.-L."/>
            <person name="Hsu J.-L."/>
            <person name="Lin Y.-F."/>
            <person name="Huang M.-D."/>
            <person name="Li C.-Y."/>
            <person name="Huang L."/>
            <person name="Wang Z.-W."/>
            <person name="Zhao X."/>
            <person name="Zhong W.-Y."/>
            <person name="Peng D.-H."/>
            <person name="Ahmad S."/>
            <person name="Lan S."/>
            <person name="Zhang J.-S."/>
            <person name="Tsai W.-C."/>
            <person name="Van De Peer Y."/>
            <person name="Liu Z.-J."/>
        </authorList>
    </citation>
    <scope>NUCLEOTIDE SEQUENCE</scope>
    <source>
        <strain evidence="11">SCP</strain>
        <tissue evidence="11">Leaves</tissue>
    </source>
</reference>
<protein>
    <submittedName>
        <fullName evidence="11">Cation/calcium exchanger 5</fullName>
    </submittedName>
</protein>
<gene>
    <name evidence="11" type="ORF">QJS04_geneDACA024650</name>
</gene>
<comment type="caution">
    <text evidence="11">The sequence shown here is derived from an EMBL/GenBank/DDBJ whole genome shotgun (WGS) entry which is preliminary data.</text>
</comment>
<comment type="subcellular location">
    <subcellularLocation>
        <location evidence="1">Membrane</location>
        <topology evidence="1">Multi-pass membrane protein</topology>
    </subcellularLocation>
</comment>
<evidence type="ECO:0000256" key="8">
    <source>
        <dbReference type="ARBA" id="ARBA00023201"/>
    </source>
</evidence>
<keyword evidence="2" id="KW-0813">Transport</keyword>
<dbReference type="GO" id="GO:0015297">
    <property type="term" value="F:antiporter activity"/>
    <property type="evidence" value="ECO:0007669"/>
    <property type="project" value="UniProtKB-KW"/>
</dbReference>
<keyword evidence="6" id="KW-0915">Sodium</keyword>
<evidence type="ECO:0000256" key="6">
    <source>
        <dbReference type="ARBA" id="ARBA00023053"/>
    </source>
</evidence>
<keyword evidence="5" id="KW-1133">Transmembrane helix</keyword>